<evidence type="ECO:0000256" key="1">
    <source>
        <dbReference type="ARBA" id="ARBA00001974"/>
    </source>
</evidence>
<dbReference type="GO" id="GO:0016709">
    <property type="term" value="F:oxidoreductase activity, acting on paired donors, with incorporation or reduction of molecular oxygen, NAD(P)H as one donor, and incorporation of one atom of oxygen"/>
    <property type="evidence" value="ECO:0007669"/>
    <property type="project" value="UniProtKB-ARBA"/>
</dbReference>
<dbReference type="PRINTS" id="PR00420">
    <property type="entry name" value="RNGMNOXGNASE"/>
</dbReference>
<dbReference type="OrthoDB" id="10016252at2759"/>
<evidence type="ECO:0000313" key="7">
    <source>
        <dbReference type="Proteomes" id="UP000799118"/>
    </source>
</evidence>
<dbReference type="AlphaFoldDB" id="A0A6A4GZ51"/>
<dbReference type="GO" id="GO:0071949">
    <property type="term" value="F:FAD binding"/>
    <property type="evidence" value="ECO:0007669"/>
    <property type="project" value="InterPro"/>
</dbReference>
<comment type="cofactor">
    <cofactor evidence="1">
        <name>FAD</name>
        <dbReference type="ChEBI" id="CHEBI:57692"/>
    </cofactor>
</comment>
<evidence type="ECO:0000256" key="2">
    <source>
        <dbReference type="ARBA" id="ARBA00022630"/>
    </source>
</evidence>
<organism evidence="6 7">
    <name type="scientific">Gymnopus androsaceus JB14</name>
    <dbReference type="NCBI Taxonomy" id="1447944"/>
    <lineage>
        <taxon>Eukaryota</taxon>
        <taxon>Fungi</taxon>
        <taxon>Dikarya</taxon>
        <taxon>Basidiomycota</taxon>
        <taxon>Agaricomycotina</taxon>
        <taxon>Agaricomycetes</taxon>
        <taxon>Agaricomycetidae</taxon>
        <taxon>Agaricales</taxon>
        <taxon>Marasmiineae</taxon>
        <taxon>Omphalotaceae</taxon>
        <taxon>Gymnopus</taxon>
    </lineage>
</organism>
<keyword evidence="2" id="KW-0285">Flavoprotein</keyword>
<proteinExistence type="predicted"/>
<feature type="domain" description="FAD-binding" evidence="5">
    <location>
        <begin position="300"/>
        <end position="360"/>
    </location>
</feature>
<dbReference type="InterPro" id="IPR050641">
    <property type="entry name" value="RIFMO-like"/>
</dbReference>
<dbReference type="Gene3D" id="3.30.70.2450">
    <property type="match status" value="1"/>
</dbReference>
<dbReference type="Proteomes" id="UP000799118">
    <property type="component" value="Unassembled WGS sequence"/>
</dbReference>
<keyword evidence="4" id="KW-0560">Oxidoreductase</keyword>
<sequence>MSALLPVKTQVLIVGAGPTGLAAAISLICNGIEPSKLLIVDGIEKGANTSRALAIHAATLEALDTYGCASKLVELGIKATGWRISDRASSIIKTDLSYLSPYTKFPFALILAQTATEHVLEERLNELGGKVIRPCRVIGMKDSVHGKGMDVLFDSGEVVRAHYVVGADGARSTVRQLSGINFSDPDGQAFEDSTDDRIAQMVMADVSLSKDVFGGNVSITVSKGMFLLVSLGKPVVGEMLYNSSEAVYRIGFNVPRALGEPPSQPSLEFLQANMDQYGPLHLSSDRKVNPNPVHITKVHWSTRFRTHSAIADVFFKRVHGGIVFLVGDAAHIHSPAGGQGMNLGLRDATGLGPILAEHIRTRELTKERDMNAEDTTALESYAALRRIRGLGNIKFTKDYMGTIDFVMRPHLLSWPMWALRMLSYLPVFKRQVAYRLSGLGNR</sequence>
<dbReference type="Gene3D" id="3.50.50.60">
    <property type="entry name" value="FAD/NAD(P)-binding domain"/>
    <property type="match status" value="1"/>
</dbReference>
<feature type="domain" description="FAD-binding" evidence="5">
    <location>
        <begin position="8"/>
        <end position="188"/>
    </location>
</feature>
<dbReference type="SUPFAM" id="SSF51905">
    <property type="entry name" value="FAD/NAD(P)-binding domain"/>
    <property type="match status" value="1"/>
</dbReference>
<dbReference type="EMBL" id="ML769632">
    <property type="protein sequence ID" value="KAE9391212.1"/>
    <property type="molecule type" value="Genomic_DNA"/>
</dbReference>
<keyword evidence="3" id="KW-0274">FAD</keyword>
<dbReference type="InterPro" id="IPR036188">
    <property type="entry name" value="FAD/NAD-bd_sf"/>
</dbReference>
<reference evidence="6" key="1">
    <citation type="journal article" date="2019" name="Environ. Microbiol.">
        <title>Fungal ecological strategies reflected in gene transcription - a case study of two litter decomposers.</title>
        <authorList>
            <person name="Barbi F."/>
            <person name="Kohler A."/>
            <person name="Barry K."/>
            <person name="Baskaran P."/>
            <person name="Daum C."/>
            <person name="Fauchery L."/>
            <person name="Ihrmark K."/>
            <person name="Kuo A."/>
            <person name="LaButti K."/>
            <person name="Lipzen A."/>
            <person name="Morin E."/>
            <person name="Grigoriev I.V."/>
            <person name="Henrissat B."/>
            <person name="Lindahl B."/>
            <person name="Martin F."/>
        </authorList>
    </citation>
    <scope>NUCLEOTIDE SEQUENCE</scope>
    <source>
        <strain evidence="6">JB14</strain>
    </source>
</reference>
<dbReference type="Pfam" id="PF01494">
    <property type="entry name" value="FAD_binding_3"/>
    <property type="match status" value="2"/>
</dbReference>
<dbReference type="InterPro" id="IPR002938">
    <property type="entry name" value="FAD-bd"/>
</dbReference>
<evidence type="ECO:0000256" key="3">
    <source>
        <dbReference type="ARBA" id="ARBA00022827"/>
    </source>
</evidence>
<dbReference type="PANTHER" id="PTHR43004">
    <property type="entry name" value="TRK SYSTEM POTASSIUM UPTAKE PROTEIN"/>
    <property type="match status" value="1"/>
</dbReference>
<evidence type="ECO:0000259" key="5">
    <source>
        <dbReference type="Pfam" id="PF01494"/>
    </source>
</evidence>
<protein>
    <submittedName>
        <fullName evidence="6">FAD/NAD-P-binding domain-containing protein</fullName>
    </submittedName>
</protein>
<keyword evidence="7" id="KW-1185">Reference proteome</keyword>
<name>A0A6A4GZ51_9AGAR</name>
<evidence type="ECO:0000256" key="4">
    <source>
        <dbReference type="ARBA" id="ARBA00023002"/>
    </source>
</evidence>
<accession>A0A6A4GZ51</accession>
<evidence type="ECO:0000313" key="6">
    <source>
        <dbReference type="EMBL" id="KAE9391212.1"/>
    </source>
</evidence>
<gene>
    <name evidence="6" type="ORF">BT96DRAFT_832363</name>
</gene>
<dbReference type="PANTHER" id="PTHR43004:SF19">
    <property type="entry name" value="BINDING MONOOXYGENASE, PUTATIVE (JCVI)-RELATED"/>
    <property type="match status" value="1"/>
</dbReference>